<evidence type="ECO:0000256" key="7">
    <source>
        <dbReference type="ARBA" id="ARBA00022723"/>
    </source>
</evidence>
<dbReference type="PRINTS" id="PR00463">
    <property type="entry name" value="EP450I"/>
</dbReference>
<keyword evidence="6 15" id="KW-0812">Transmembrane</keyword>
<protein>
    <submittedName>
        <fullName evidence="16">Cytochrome P450</fullName>
    </submittedName>
</protein>
<dbReference type="PROSITE" id="PS00086">
    <property type="entry name" value="CYTOCHROME_P450"/>
    <property type="match status" value="1"/>
</dbReference>
<gene>
    <name evidence="16" type="primary">PcCYP_62a</name>
</gene>
<dbReference type="InterPro" id="IPR002401">
    <property type="entry name" value="Cyt_P450_E_grp-I"/>
</dbReference>
<evidence type="ECO:0000256" key="9">
    <source>
        <dbReference type="ARBA" id="ARBA00023002"/>
    </source>
</evidence>
<reference evidence="16" key="1">
    <citation type="submission" date="2010-10" db="EMBL/GenBank/DDBJ databases">
        <title>Phanerochaete chrysosporium cytochrome P450.</title>
        <authorList>
            <person name="Hirosue S."/>
            <person name="Hiratsuka N."/>
            <person name="Ichinose H."/>
            <person name="Wariishi H."/>
        </authorList>
    </citation>
    <scope>NUCLEOTIDE SEQUENCE</scope>
    <source>
        <strain evidence="16">ATCC 34541</strain>
    </source>
</reference>
<evidence type="ECO:0000256" key="12">
    <source>
        <dbReference type="ARBA" id="ARBA00023136"/>
    </source>
</evidence>
<keyword evidence="11 14" id="KW-0503">Monooxygenase</keyword>
<evidence type="ECO:0000256" key="15">
    <source>
        <dbReference type="SAM" id="Phobius"/>
    </source>
</evidence>
<sequence length="514" mass="58619">MLLGTTYLITLLTLLSIGIAPLFTLWRRKRTSEAYLPPGPPALPFVGNLFQLPRKSVPRTFATMSQQYGPLYYMRVINRHFVIVNDLDLARMLFDKRGAIYSHRPRLPMAQEVVKRDTMLFMNYGPEFRKSRKLVSTFLNQRNASKYWPAQEIESLKFVLAVQRNPSDWLKLTRWTATSLVIRLLYGIEVQNKDDALVGLAEDFARLTTETTEPGRWLVDAFPILRHVPAWLPGAGFKRWAKRAKARMDEFATLPYVMAKDKIEKGDITPCWTAEKLLETTEPLTEQDEKEIRHTATSMYSGGSDTTNAMVATFILLMLHYPEVQKKAQEEIDSVTGGTWVPGMRDRERFPYINCLVKELFRFSPAVPLVPHSLHEDDVVEGYLIPKGSWVMANMWAFMHDEARYPDPETFTPERFEARPGVEPQDDPLDIVFGFGRRACPGYLLGVASVYLNIVHLLFAFDIAPVKDAAGASVLPPIEFSDGHVAHAKPFECDIRERSAERIALIEHTAHSMQ</sequence>
<dbReference type="InterPro" id="IPR001128">
    <property type="entry name" value="Cyt_P450"/>
</dbReference>
<evidence type="ECO:0000256" key="11">
    <source>
        <dbReference type="ARBA" id="ARBA00023033"/>
    </source>
</evidence>
<evidence type="ECO:0000256" key="3">
    <source>
        <dbReference type="ARBA" id="ARBA00005179"/>
    </source>
</evidence>
<dbReference type="CDD" id="cd11065">
    <property type="entry name" value="CYP64-like"/>
    <property type="match status" value="1"/>
</dbReference>
<feature type="transmembrane region" description="Helical" evidence="15">
    <location>
        <begin position="6"/>
        <end position="26"/>
    </location>
</feature>
<dbReference type="GO" id="GO:0020037">
    <property type="term" value="F:heme binding"/>
    <property type="evidence" value="ECO:0007669"/>
    <property type="project" value="InterPro"/>
</dbReference>
<dbReference type="PANTHER" id="PTHR46300:SF7">
    <property type="entry name" value="P450, PUTATIVE (EUROFUNG)-RELATED"/>
    <property type="match status" value="1"/>
</dbReference>
<keyword evidence="7 13" id="KW-0479">Metal-binding</keyword>
<dbReference type="PANTHER" id="PTHR46300">
    <property type="entry name" value="P450, PUTATIVE (EUROFUNG)-RELATED-RELATED"/>
    <property type="match status" value="1"/>
</dbReference>
<keyword evidence="9 14" id="KW-0560">Oxidoreductase</keyword>
<comment type="similarity">
    <text evidence="4 14">Belongs to the cytochrome P450 family.</text>
</comment>
<dbReference type="EMBL" id="AB597869">
    <property type="protein sequence ID" value="BAL05156.1"/>
    <property type="molecule type" value="mRNA"/>
</dbReference>
<dbReference type="GO" id="GO:0004497">
    <property type="term" value="F:monooxygenase activity"/>
    <property type="evidence" value="ECO:0007669"/>
    <property type="project" value="UniProtKB-KW"/>
</dbReference>
<proteinExistence type="evidence at transcript level"/>
<evidence type="ECO:0000256" key="1">
    <source>
        <dbReference type="ARBA" id="ARBA00001971"/>
    </source>
</evidence>
<evidence type="ECO:0000313" key="16">
    <source>
        <dbReference type="EMBL" id="BAL05156.1"/>
    </source>
</evidence>
<dbReference type="SUPFAM" id="SSF48264">
    <property type="entry name" value="Cytochrome P450"/>
    <property type="match status" value="1"/>
</dbReference>
<comment type="subcellular location">
    <subcellularLocation>
        <location evidence="2">Membrane</location>
        <topology evidence="2">Single-pass membrane protein</topology>
    </subcellularLocation>
</comment>
<keyword evidence="12 15" id="KW-0472">Membrane</keyword>
<keyword evidence="8 15" id="KW-1133">Transmembrane helix</keyword>
<keyword evidence="5 13" id="KW-0349">Heme</keyword>
<dbReference type="GO" id="GO:0005506">
    <property type="term" value="F:iron ion binding"/>
    <property type="evidence" value="ECO:0007669"/>
    <property type="project" value="InterPro"/>
</dbReference>
<evidence type="ECO:0000256" key="4">
    <source>
        <dbReference type="ARBA" id="ARBA00010617"/>
    </source>
</evidence>
<evidence type="ECO:0000256" key="13">
    <source>
        <dbReference type="PIRSR" id="PIRSR602401-1"/>
    </source>
</evidence>
<evidence type="ECO:0000256" key="14">
    <source>
        <dbReference type="RuleBase" id="RU000461"/>
    </source>
</evidence>
<dbReference type="VEuPathDB" id="FungiDB:AGR57_3612"/>
<feature type="binding site" description="axial binding residue" evidence="13">
    <location>
        <position position="440"/>
    </location>
    <ligand>
        <name>heme</name>
        <dbReference type="ChEBI" id="CHEBI:30413"/>
    </ligand>
    <ligandPart>
        <name>Fe</name>
        <dbReference type="ChEBI" id="CHEBI:18248"/>
    </ligandPart>
</feature>
<comment type="cofactor">
    <cofactor evidence="1 13">
        <name>heme</name>
        <dbReference type="ChEBI" id="CHEBI:30413"/>
    </cofactor>
</comment>
<name>G5EJU4_PHACH</name>
<dbReference type="GO" id="GO:0016020">
    <property type="term" value="C:membrane"/>
    <property type="evidence" value="ECO:0007669"/>
    <property type="project" value="UniProtKB-SubCell"/>
</dbReference>
<dbReference type="InterPro" id="IPR036396">
    <property type="entry name" value="Cyt_P450_sf"/>
</dbReference>
<evidence type="ECO:0000256" key="10">
    <source>
        <dbReference type="ARBA" id="ARBA00023004"/>
    </source>
</evidence>
<dbReference type="Pfam" id="PF00067">
    <property type="entry name" value="p450"/>
    <property type="match status" value="1"/>
</dbReference>
<dbReference type="InterPro" id="IPR017972">
    <property type="entry name" value="Cyt_P450_CS"/>
</dbReference>
<evidence type="ECO:0000256" key="6">
    <source>
        <dbReference type="ARBA" id="ARBA00022692"/>
    </source>
</evidence>
<dbReference type="Gene3D" id="1.10.630.10">
    <property type="entry name" value="Cytochrome P450"/>
    <property type="match status" value="1"/>
</dbReference>
<dbReference type="AlphaFoldDB" id="G5EJU4"/>
<dbReference type="GO" id="GO:0016705">
    <property type="term" value="F:oxidoreductase activity, acting on paired donors, with incorporation or reduction of molecular oxygen"/>
    <property type="evidence" value="ECO:0007669"/>
    <property type="project" value="InterPro"/>
</dbReference>
<comment type="pathway">
    <text evidence="3">Secondary metabolite biosynthesis.</text>
</comment>
<dbReference type="InterPro" id="IPR050364">
    <property type="entry name" value="Cytochrome_P450_fung"/>
</dbReference>
<evidence type="ECO:0000256" key="8">
    <source>
        <dbReference type="ARBA" id="ARBA00022989"/>
    </source>
</evidence>
<organism evidence="16">
    <name type="scientific">Phanerodontia chrysosporium</name>
    <name type="common">White-rot fungus</name>
    <name type="synonym">Sporotrichum pruinosum</name>
    <dbReference type="NCBI Taxonomy" id="2822231"/>
    <lineage>
        <taxon>Eukaryota</taxon>
        <taxon>Fungi</taxon>
        <taxon>Dikarya</taxon>
        <taxon>Basidiomycota</taxon>
        <taxon>Agaricomycotina</taxon>
        <taxon>Agaricomycetes</taxon>
        <taxon>Polyporales</taxon>
        <taxon>Phanerochaetaceae</taxon>
        <taxon>Phanerodontia</taxon>
    </lineage>
</organism>
<evidence type="ECO:0000256" key="5">
    <source>
        <dbReference type="ARBA" id="ARBA00022617"/>
    </source>
</evidence>
<keyword evidence="10 13" id="KW-0408">Iron</keyword>
<evidence type="ECO:0000256" key="2">
    <source>
        <dbReference type="ARBA" id="ARBA00004167"/>
    </source>
</evidence>
<accession>G5EJU4</accession>